<keyword evidence="1" id="KW-0732">Signal</keyword>
<dbReference type="RefSeq" id="XP_060434075.1">
    <property type="nucleotide sequence ID" value="XM_060573981.1"/>
</dbReference>
<dbReference type="GeneID" id="85458507"/>
<reference evidence="2" key="1">
    <citation type="submission" date="2021-06" db="EMBL/GenBank/DDBJ databases">
        <title>Comparative genomics, transcriptomics and evolutionary studies reveal genomic signatures of adaptation to plant cell wall in hemibiotrophic fungi.</title>
        <authorList>
            <consortium name="DOE Joint Genome Institute"/>
            <person name="Baroncelli R."/>
            <person name="Diaz J.F."/>
            <person name="Benocci T."/>
            <person name="Peng M."/>
            <person name="Battaglia E."/>
            <person name="Haridas S."/>
            <person name="Andreopoulos W."/>
            <person name="Labutti K."/>
            <person name="Pangilinan J."/>
            <person name="Floch G.L."/>
            <person name="Makela M.R."/>
            <person name="Henrissat B."/>
            <person name="Grigoriev I.V."/>
            <person name="Crouch J.A."/>
            <person name="De Vries R.P."/>
            <person name="Sukno S.A."/>
            <person name="Thon M.R."/>
        </authorList>
    </citation>
    <scope>NUCLEOTIDE SEQUENCE</scope>
    <source>
        <strain evidence="2">CBS 193.32</strain>
    </source>
</reference>
<comment type="caution">
    <text evidence="2">The sequence shown here is derived from an EMBL/GenBank/DDBJ whole genome shotgun (WGS) entry which is preliminary data.</text>
</comment>
<evidence type="ECO:0000313" key="2">
    <source>
        <dbReference type="EMBL" id="KAK1690380.1"/>
    </source>
</evidence>
<dbReference type="Proteomes" id="UP001224890">
    <property type="component" value="Unassembled WGS sequence"/>
</dbReference>
<gene>
    <name evidence="2" type="ORF">BDP55DRAFT_650491</name>
</gene>
<accession>A0AAJ0AWZ5</accession>
<evidence type="ECO:0000256" key="1">
    <source>
        <dbReference type="SAM" id="SignalP"/>
    </source>
</evidence>
<name>A0AAJ0AWZ5_9PEZI</name>
<evidence type="ECO:0008006" key="4">
    <source>
        <dbReference type="Google" id="ProtNLM"/>
    </source>
</evidence>
<dbReference type="EMBL" id="JAHMHR010000006">
    <property type="protein sequence ID" value="KAK1690380.1"/>
    <property type="molecule type" value="Genomic_DNA"/>
</dbReference>
<feature type="signal peptide" evidence="1">
    <location>
        <begin position="1"/>
        <end position="24"/>
    </location>
</feature>
<keyword evidence="3" id="KW-1185">Reference proteome</keyword>
<feature type="chain" id="PRO_5042560065" description="Secreted protein" evidence="1">
    <location>
        <begin position="25"/>
        <end position="106"/>
    </location>
</feature>
<proteinExistence type="predicted"/>
<sequence length="106" mass="12350">MTLRERWLVMYLYAGLYLTSPSCANQQNANRFMRVQDKNSRANVSATHHEMMYSNPRFCILFMATRIPTIWDGVSSVLKGRKEGEICRAPRTVRHRVGPDRPSFTR</sequence>
<protein>
    <recommendedName>
        <fullName evidence="4">Secreted protein</fullName>
    </recommendedName>
</protein>
<organism evidence="2 3">
    <name type="scientific">Colletotrichum godetiae</name>
    <dbReference type="NCBI Taxonomy" id="1209918"/>
    <lineage>
        <taxon>Eukaryota</taxon>
        <taxon>Fungi</taxon>
        <taxon>Dikarya</taxon>
        <taxon>Ascomycota</taxon>
        <taxon>Pezizomycotina</taxon>
        <taxon>Sordariomycetes</taxon>
        <taxon>Hypocreomycetidae</taxon>
        <taxon>Glomerellales</taxon>
        <taxon>Glomerellaceae</taxon>
        <taxon>Colletotrichum</taxon>
        <taxon>Colletotrichum acutatum species complex</taxon>
    </lineage>
</organism>
<dbReference type="AlphaFoldDB" id="A0AAJ0AWZ5"/>
<evidence type="ECO:0000313" key="3">
    <source>
        <dbReference type="Proteomes" id="UP001224890"/>
    </source>
</evidence>